<dbReference type="AlphaFoldDB" id="A0A0C9ZUL0"/>
<dbReference type="OrthoDB" id="3269403at2759"/>
<sequence>MSSTDMQVMPGSIFDGSRTPTPTNRSTHSRTSSYQAPETSQTIQDNTDLFEDEESMVPGDCRGIPVKDSQSSESDYAETAHEGSPEPELSTSMRSTHLRHTRDESGPPMIDAPGKCRFEEIDYSHGLRRSLYEKEELVNGLKGRLRHLKSEQLKSLQEHNQDLYTKAQSEIEGQKTQIAGLEIFIQQREQEYGALQVAIHNDHEAAALRHQAEIENLRKEMKAQMDAQLEEILRTSHSNLIRELEQRDVELNAKLGRAQAEKETELASLAQQYTRRARHSSTFSETQASMPGDQSDESMATPVPVPSKLSKPTPPESMQPKRTPGAPLNPKYARPFNSKPAPTVTPNLDTIKKLRRKRGISRRTHLVSVSAEDDRNPPCEAPPEQVTPTSPEADTSMPPMPMIIEAVTNGVRSALASMFDGGQFPLNIKRSPRRRKIENKDAVAEKRAESKEERAFLLEKTRDLFKEKFGYTQDVEFIMCASADSDDVRSYQYEDSPGPDLVSPLFDLRHNAKSPWNSAIIDTLTQNLQGKCAEENWPTPRSDAYLREMIVDRYKRLRVTWKNAQPQLTDMGTLETPAETEARLLKQREQVLRETRQTTRRHSKYARRAMTLDHIIKLKTEENEDDLDAWKWLHKLIVGAYKSPLYCRS</sequence>
<name>A0A0C9ZUL0_9AGAM</name>
<keyword evidence="1" id="KW-0175">Coiled coil</keyword>
<protein>
    <submittedName>
        <fullName evidence="3">Uncharacterized protein</fullName>
    </submittedName>
</protein>
<dbReference type="Proteomes" id="UP000054018">
    <property type="component" value="Unassembled WGS sequence"/>
</dbReference>
<feature type="compositionally biased region" description="Polar residues" evidence="2">
    <location>
        <begin position="272"/>
        <end position="289"/>
    </location>
</feature>
<reference evidence="3 4" key="1">
    <citation type="submission" date="2014-04" db="EMBL/GenBank/DDBJ databases">
        <authorList>
            <consortium name="DOE Joint Genome Institute"/>
            <person name="Kuo A."/>
            <person name="Kohler A."/>
            <person name="Costa M.D."/>
            <person name="Nagy L.G."/>
            <person name="Floudas D."/>
            <person name="Copeland A."/>
            <person name="Barry K.W."/>
            <person name="Cichocki N."/>
            <person name="Veneault-Fourrey C."/>
            <person name="LaButti K."/>
            <person name="Lindquist E.A."/>
            <person name="Lipzen A."/>
            <person name="Lundell T."/>
            <person name="Morin E."/>
            <person name="Murat C."/>
            <person name="Sun H."/>
            <person name="Tunlid A."/>
            <person name="Henrissat B."/>
            <person name="Grigoriev I.V."/>
            <person name="Hibbett D.S."/>
            <person name="Martin F."/>
            <person name="Nordberg H.P."/>
            <person name="Cantor M.N."/>
            <person name="Hua S.X."/>
        </authorList>
    </citation>
    <scope>NUCLEOTIDE SEQUENCE [LARGE SCALE GENOMIC DNA]</scope>
    <source>
        <strain evidence="3 4">441</strain>
    </source>
</reference>
<organism evidence="3 4">
    <name type="scientific">Pisolithus microcarpus 441</name>
    <dbReference type="NCBI Taxonomy" id="765257"/>
    <lineage>
        <taxon>Eukaryota</taxon>
        <taxon>Fungi</taxon>
        <taxon>Dikarya</taxon>
        <taxon>Basidiomycota</taxon>
        <taxon>Agaricomycotina</taxon>
        <taxon>Agaricomycetes</taxon>
        <taxon>Agaricomycetidae</taxon>
        <taxon>Boletales</taxon>
        <taxon>Sclerodermatineae</taxon>
        <taxon>Pisolithaceae</taxon>
        <taxon>Pisolithus</taxon>
    </lineage>
</organism>
<dbReference type="EMBL" id="KN833688">
    <property type="protein sequence ID" value="KIK29699.1"/>
    <property type="molecule type" value="Genomic_DNA"/>
</dbReference>
<evidence type="ECO:0000256" key="2">
    <source>
        <dbReference type="SAM" id="MobiDB-lite"/>
    </source>
</evidence>
<feature type="region of interest" description="Disordered" evidence="2">
    <location>
        <begin position="1"/>
        <end position="113"/>
    </location>
</feature>
<feature type="region of interest" description="Disordered" evidence="2">
    <location>
        <begin position="369"/>
        <end position="397"/>
    </location>
</feature>
<gene>
    <name evidence="3" type="ORF">PISMIDRAFT_6495</name>
</gene>
<dbReference type="HOGENOM" id="CLU_013426_1_0_1"/>
<evidence type="ECO:0000313" key="3">
    <source>
        <dbReference type="EMBL" id="KIK29699.1"/>
    </source>
</evidence>
<feature type="region of interest" description="Disordered" evidence="2">
    <location>
        <begin position="272"/>
        <end position="346"/>
    </location>
</feature>
<feature type="compositionally biased region" description="Polar residues" evidence="2">
    <location>
        <begin position="18"/>
        <end position="47"/>
    </location>
</feature>
<proteinExistence type="predicted"/>
<dbReference type="STRING" id="765257.A0A0C9ZUL0"/>
<feature type="coiled-coil region" evidence="1">
    <location>
        <begin position="200"/>
        <end position="261"/>
    </location>
</feature>
<evidence type="ECO:0000256" key="1">
    <source>
        <dbReference type="SAM" id="Coils"/>
    </source>
</evidence>
<reference evidence="4" key="2">
    <citation type="submission" date="2015-01" db="EMBL/GenBank/DDBJ databases">
        <title>Evolutionary Origins and Diversification of the Mycorrhizal Mutualists.</title>
        <authorList>
            <consortium name="DOE Joint Genome Institute"/>
            <consortium name="Mycorrhizal Genomics Consortium"/>
            <person name="Kohler A."/>
            <person name="Kuo A."/>
            <person name="Nagy L.G."/>
            <person name="Floudas D."/>
            <person name="Copeland A."/>
            <person name="Barry K.W."/>
            <person name="Cichocki N."/>
            <person name="Veneault-Fourrey C."/>
            <person name="LaButti K."/>
            <person name="Lindquist E.A."/>
            <person name="Lipzen A."/>
            <person name="Lundell T."/>
            <person name="Morin E."/>
            <person name="Murat C."/>
            <person name="Riley R."/>
            <person name="Ohm R."/>
            <person name="Sun H."/>
            <person name="Tunlid A."/>
            <person name="Henrissat B."/>
            <person name="Grigoriev I.V."/>
            <person name="Hibbett D.S."/>
            <person name="Martin F."/>
        </authorList>
    </citation>
    <scope>NUCLEOTIDE SEQUENCE [LARGE SCALE GENOMIC DNA]</scope>
    <source>
        <strain evidence="4">441</strain>
    </source>
</reference>
<keyword evidence="4" id="KW-1185">Reference proteome</keyword>
<accession>A0A0C9ZUL0</accession>
<evidence type="ECO:0000313" key="4">
    <source>
        <dbReference type="Proteomes" id="UP000054018"/>
    </source>
</evidence>